<organism evidence="2 3">
    <name type="scientific">Pseudovibrio japonicus</name>
    <dbReference type="NCBI Taxonomy" id="366534"/>
    <lineage>
        <taxon>Bacteria</taxon>
        <taxon>Pseudomonadati</taxon>
        <taxon>Pseudomonadota</taxon>
        <taxon>Alphaproteobacteria</taxon>
        <taxon>Hyphomicrobiales</taxon>
        <taxon>Stappiaceae</taxon>
        <taxon>Pseudovibrio</taxon>
    </lineage>
</organism>
<dbReference type="Proteomes" id="UP000637980">
    <property type="component" value="Unassembled WGS sequence"/>
</dbReference>
<comment type="caution">
    <text evidence="2">The sequence shown here is derived from an EMBL/GenBank/DDBJ whole genome shotgun (WGS) entry which is preliminary data.</text>
</comment>
<dbReference type="SMART" id="SM00869">
    <property type="entry name" value="Autotransporter"/>
    <property type="match status" value="1"/>
</dbReference>
<gene>
    <name evidence="2" type="ORF">GCM10007094_39140</name>
</gene>
<dbReference type="Gene3D" id="2.40.128.130">
    <property type="entry name" value="Autotransporter beta-domain"/>
    <property type="match status" value="1"/>
</dbReference>
<reference evidence="3" key="1">
    <citation type="journal article" date="2019" name="Int. J. Syst. Evol. Microbiol.">
        <title>The Global Catalogue of Microorganisms (GCM) 10K type strain sequencing project: providing services to taxonomists for standard genome sequencing and annotation.</title>
        <authorList>
            <consortium name="The Broad Institute Genomics Platform"/>
            <consortium name="The Broad Institute Genome Sequencing Center for Infectious Disease"/>
            <person name="Wu L."/>
            <person name="Ma J."/>
        </authorList>
    </citation>
    <scope>NUCLEOTIDE SEQUENCE [LARGE SCALE GENOMIC DNA]</scope>
    <source>
        <strain evidence="3">KCTC 12861</strain>
    </source>
</reference>
<evidence type="ECO:0000259" key="1">
    <source>
        <dbReference type="PROSITE" id="PS51208"/>
    </source>
</evidence>
<keyword evidence="3" id="KW-1185">Reference proteome</keyword>
<accession>A0ABQ3ELP0</accession>
<dbReference type="InterPro" id="IPR036709">
    <property type="entry name" value="Autotransporte_beta_dom_sf"/>
</dbReference>
<dbReference type="EMBL" id="BMXE01000009">
    <property type="protein sequence ID" value="GHB46006.1"/>
    <property type="molecule type" value="Genomic_DNA"/>
</dbReference>
<dbReference type="Pfam" id="PF03797">
    <property type="entry name" value="Autotransporter"/>
    <property type="match status" value="1"/>
</dbReference>
<feature type="domain" description="Autotransporter" evidence="1">
    <location>
        <begin position="143"/>
        <end position="420"/>
    </location>
</feature>
<dbReference type="PROSITE" id="PS51208">
    <property type="entry name" value="AUTOTRANSPORTER"/>
    <property type="match status" value="1"/>
</dbReference>
<dbReference type="InterPro" id="IPR005546">
    <property type="entry name" value="Autotransporte_beta"/>
</dbReference>
<name>A0ABQ3ELP0_9HYPH</name>
<sequence>MNGDHNNFVNYGSVFADLAPDSHAIMMNGNHNSLSLLAYPVIQGQITFGDGVGTFGTDNTLTIGSGFDAAFTIDADPHELTVLGQGQPLAVNQIAPYQVKVVTLDSDGFFRASSVRMTDDLIRYLQQEIYTRELKNRQFLYQDNGLIQDFWFDASGFGQASTTGRAYSHFLGAFTIGYDRAFEDNALGGIYAGYSIGAVNAGNRNWDNTLQTAYAGIYYDRVFNRILTGINLLGGINWDDVSRTYLDNTAPGGVVKGDDNGVGFLISPELTIGYEVPWRQYLIVPSAGVRYSLFHQDSYSESGVNGLRLDSRNHQQINVRLQLAGIGFNALNQDSNYWNTTLRAGLDIYGNWGDDIDARVMGFDVPYHENLNDGGVRPFIGADVDYQVTDRATLDFGVEGAYDSIDAVFGSINAGFSVLF</sequence>
<evidence type="ECO:0000313" key="2">
    <source>
        <dbReference type="EMBL" id="GHB46006.1"/>
    </source>
</evidence>
<proteinExistence type="predicted"/>
<evidence type="ECO:0000313" key="3">
    <source>
        <dbReference type="Proteomes" id="UP000637980"/>
    </source>
</evidence>
<protein>
    <recommendedName>
        <fullName evidence="1">Autotransporter domain-containing protein</fullName>
    </recommendedName>
</protein>
<dbReference type="SUPFAM" id="SSF103515">
    <property type="entry name" value="Autotransporter"/>
    <property type="match status" value="1"/>
</dbReference>